<keyword evidence="1" id="KW-0175">Coiled coil</keyword>
<dbReference type="GO" id="GO:0000150">
    <property type="term" value="F:DNA strand exchange activity"/>
    <property type="evidence" value="ECO:0007669"/>
    <property type="project" value="InterPro"/>
</dbReference>
<dbReference type="SMART" id="SM00857">
    <property type="entry name" value="Resolvase"/>
    <property type="match status" value="1"/>
</dbReference>
<dbReference type="InterPro" id="IPR038109">
    <property type="entry name" value="DNA_bind_recomb_sf"/>
</dbReference>
<sequence length="505" mass="58046">MNTLALYTRASNEDENLGESATIQNQRDLLYHYIRSKQEFKDWNVLEFQDDGWSGTTFDRPGIGKLLKLAGKEVQCIIVKDFSRFGRNLIEVGNYLDQIFPFLGVRFIAVNEGYDSNDNAGRTIGLDVSLKAMVYEMYSRDLSKKISSVKEEQMKSGHYAGSFAFYGYQKSKDSKSGLEIDPEAAGIVKRIFSLAASGVKTLQIAVLLNKEGILPPLSYRKQKKMDEHFQCPTATEHNIWTQARIAAIIRDERYTGVLVSKKKQRIDISTKKIKLNERKEWIRVENAMDAIVTREEFGQAQEALVRRGNRNKVTPSEPFRGLLKCGICGKALDRIDCKNPYFRCVTGRFEPDSLCAEIRIERKELEQTVLSALKYQIQLMQENKPSDKSGSETTIRQNLEKIDGQMGKYKSNQMIQFERFAGGLIDREQFIMEKKKIAEQISALQAEKEELFRQLQNVEQLAQVEEHDLGRYAFVETLSRELLVALIQEIRIQSDHVIEINWNFR</sequence>
<proteinExistence type="predicted"/>
<dbReference type="SUPFAM" id="SSF53041">
    <property type="entry name" value="Resolvase-like"/>
    <property type="match status" value="1"/>
</dbReference>
<evidence type="ECO:0000313" key="4">
    <source>
        <dbReference type="Proteomes" id="UP000261023"/>
    </source>
</evidence>
<reference evidence="3 4" key="1">
    <citation type="submission" date="2018-08" db="EMBL/GenBank/DDBJ databases">
        <title>A genome reference for cultivated species of the human gut microbiota.</title>
        <authorList>
            <person name="Zou Y."/>
            <person name="Xue W."/>
            <person name="Luo G."/>
        </authorList>
    </citation>
    <scope>NUCLEOTIDE SEQUENCE [LARGE SCALE GENOMIC DNA]</scope>
    <source>
        <strain evidence="3 4">AF19-13AC</strain>
    </source>
</reference>
<dbReference type="Pfam" id="PF13408">
    <property type="entry name" value="Zn_ribbon_recom"/>
    <property type="match status" value="1"/>
</dbReference>
<dbReference type="EMBL" id="QTJW01000004">
    <property type="protein sequence ID" value="RGD71432.1"/>
    <property type="molecule type" value="Genomic_DNA"/>
</dbReference>
<dbReference type="Pfam" id="PF07508">
    <property type="entry name" value="Recombinase"/>
    <property type="match status" value="1"/>
</dbReference>
<dbReference type="Pfam" id="PF00239">
    <property type="entry name" value="Resolvase"/>
    <property type="match status" value="1"/>
</dbReference>
<evidence type="ECO:0000259" key="2">
    <source>
        <dbReference type="PROSITE" id="PS51737"/>
    </source>
</evidence>
<dbReference type="Proteomes" id="UP000261023">
    <property type="component" value="Unassembled WGS sequence"/>
</dbReference>
<gene>
    <name evidence="3" type="ORF">DWX31_07590</name>
</gene>
<dbReference type="OrthoDB" id="9804620at2"/>
<comment type="caution">
    <text evidence="3">The sequence shown here is derived from an EMBL/GenBank/DDBJ whole genome shotgun (WGS) entry which is preliminary data.</text>
</comment>
<protein>
    <recommendedName>
        <fullName evidence="2">Recombinase domain-containing protein</fullName>
    </recommendedName>
</protein>
<dbReference type="InterPro" id="IPR050639">
    <property type="entry name" value="SSR_resolvase"/>
</dbReference>
<evidence type="ECO:0000256" key="1">
    <source>
        <dbReference type="SAM" id="Coils"/>
    </source>
</evidence>
<dbReference type="GO" id="GO:0003677">
    <property type="term" value="F:DNA binding"/>
    <property type="evidence" value="ECO:0007669"/>
    <property type="project" value="InterPro"/>
</dbReference>
<dbReference type="Gene3D" id="3.40.50.1390">
    <property type="entry name" value="Resolvase, N-terminal catalytic domain"/>
    <property type="match status" value="1"/>
</dbReference>
<dbReference type="InterPro" id="IPR011109">
    <property type="entry name" value="DNA_bind_recombinase_dom"/>
</dbReference>
<dbReference type="PANTHER" id="PTHR30461">
    <property type="entry name" value="DNA-INVERTASE FROM LAMBDOID PROPHAGE"/>
    <property type="match status" value="1"/>
</dbReference>
<accession>A0A3E3DQ78</accession>
<dbReference type="PANTHER" id="PTHR30461:SF23">
    <property type="entry name" value="DNA RECOMBINASE-RELATED"/>
    <property type="match status" value="1"/>
</dbReference>
<dbReference type="AlphaFoldDB" id="A0A3E3DQ78"/>
<dbReference type="InterPro" id="IPR006119">
    <property type="entry name" value="Resolv_N"/>
</dbReference>
<dbReference type="Gene3D" id="3.90.1750.20">
    <property type="entry name" value="Putative Large Serine Recombinase, Chain B, Domain 2"/>
    <property type="match status" value="1"/>
</dbReference>
<dbReference type="InterPro" id="IPR025827">
    <property type="entry name" value="Zn_ribbon_recom_dom"/>
</dbReference>
<dbReference type="RefSeq" id="WP_117502200.1">
    <property type="nucleotide sequence ID" value="NZ_QTJW01000004.1"/>
</dbReference>
<organism evidence="3 4">
    <name type="scientific">Hungatella hathewayi</name>
    <dbReference type="NCBI Taxonomy" id="154046"/>
    <lineage>
        <taxon>Bacteria</taxon>
        <taxon>Bacillati</taxon>
        <taxon>Bacillota</taxon>
        <taxon>Clostridia</taxon>
        <taxon>Lachnospirales</taxon>
        <taxon>Lachnospiraceae</taxon>
        <taxon>Hungatella</taxon>
    </lineage>
</organism>
<dbReference type="PROSITE" id="PS51737">
    <property type="entry name" value="RECOMBINASE_DNA_BIND"/>
    <property type="match status" value="1"/>
</dbReference>
<dbReference type="InterPro" id="IPR036162">
    <property type="entry name" value="Resolvase-like_N_sf"/>
</dbReference>
<feature type="coiled-coil region" evidence="1">
    <location>
        <begin position="427"/>
        <end position="468"/>
    </location>
</feature>
<name>A0A3E3DQ78_9FIRM</name>
<evidence type="ECO:0000313" key="3">
    <source>
        <dbReference type="EMBL" id="RGD71432.1"/>
    </source>
</evidence>
<feature type="domain" description="Recombinase" evidence="2">
    <location>
        <begin position="165"/>
        <end position="310"/>
    </location>
</feature>